<name>A0A8J8CAJ0_9EURY</name>
<sequence>MPNTECPQTRRAELFVRADLPTPSEHRRVAVENRLQELQCAGVIDGFETTVWEKRVPVGDEDCPERTRYEEFRDWATEAGASLSPFFDTRLCYSWQTAEKRTELVMPALCLACYEDDELVQVAPFARGGTPHSIEECLDDLEAGREPMPAGTVTASTAD</sequence>
<dbReference type="Proteomes" id="UP000783863">
    <property type="component" value="Unassembled WGS sequence"/>
</dbReference>
<accession>A0A8J8CAJ0</accession>
<dbReference type="Pfam" id="PF20575">
    <property type="entry name" value="HTH_63"/>
    <property type="match status" value="1"/>
</dbReference>
<dbReference type="EMBL" id="RKLQ01000001">
    <property type="protein sequence ID" value="MBX0303148.1"/>
    <property type="molecule type" value="Genomic_DNA"/>
</dbReference>
<evidence type="ECO:0000313" key="1">
    <source>
        <dbReference type="EMBL" id="MBX0303148.1"/>
    </source>
</evidence>
<organism evidence="1 2">
    <name type="scientific">Haloarcula salinisoli</name>
    <dbReference type="NCBI Taxonomy" id="2487746"/>
    <lineage>
        <taxon>Archaea</taxon>
        <taxon>Methanobacteriati</taxon>
        <taxon>Methanobacteriota</taxon>
        <taxon>Stenosarchaea group</taxon>
        <taxon>Halobacteria</taxon>
        <taxon>Halobacteriales</taxon>
        <taxon>Haloarculaceae</taxon>
        <taxon>Haloarcula</taxon>
    </lineage>
</organism>
<dbReference type="RefSeq" id="WP_220587366.1">
    <property type="nucleotide sequence ID" value="NZ_RKLQ01000001.1"/>
</dbReference>
<reference evidence="1" key="1">
    <citation type="submission" date="2021-06" db="EMBL/GenBank/DDBJ databases">
        <title>Halomicroarcula sp. F24A a new haloarchaeum isolated from saline soil.</title>
        <authorList>
            <person name="Duran-Viseras A."/>
            <person name="Sanchez-Porro C."/>
            <person name="Ventosa A."/>
        </authorList>
    </citation>
    <scope>NUCLEOTIDE SEQUENCE</scope>
    <source>
        <strain evidence="1">F24A</strain>
    </source>
</reference>
<keyword evidence="2" id="KW-1185">Reference proteome</keyword>
<gene>
    <name evidence="1" type="ORF">EGD98_05600</name>
</gene>
<protein>
    <submittedName>
        <fullName evidence="1">Uncharacterized protein</fullName>
    </submittedName>
</protein>
<dbReference type="AlphaFoldDB" id="A0A8J8CAJ0"/>
<comment type="caution">
    <text evidence="1">The sequence shown here is derived from an EMBL/GenBank/DDBJ whole genome shotgun (WGS) entry which is preliminary data.</text>
</comment>
<proteinExistence type="predicted"/>
<dbReference type="InterPro" id="IPR046783">
    <property type="entry name" value="HTH_63"/>
</dbReference>
<evidence type="ECO:0000313" key="2">
    <source>
        <dbReference type="Proteomes" id="UP000783863"/>
    </source>
</evidence>